<organism evidence="1 2">
    <name type="scientific">Exiguobacterium aurantiacum</name>
    <dbReference type="NCBI Taxonomy" id="33987"/>
    <lineage>
        <taxon>Bacteria</taxon>
        <taxon>Bacillati</taxon>
        <taxon>Bacillota</taxon>
        <taxon>Bacilli</taxon>
        <taxon>Bacillales</taxon>
        <taxon>Bacillales Family XII. Incertae Sedis</taxon>
        <taxon>Exiguobacterium</taxon>
    </lineage>
</organism>
<dbReference type="Proteomes" id="UP000254060">
    <property type="component" value="Unassembled WGS sequence"/>
</dbReference>
<sequence length="228" mass="26875">MNVRSGGYLLIERTKRADYMDARLIPEFVQSASACICEQHPTLEVLWGTSNRSKELYRERLRLSEEDFLMLIEWVALYHERGELGYPQTFQTMELAKKFRDRFFAHIELDIIELCLPESYVFDLLAEGEEGDGPERYGVERFILRHEHDETAGRLLGYEMLGYEYGTFHSYLCNGLERDFAERFTFRLNEHGFIPTLKEAERYCAYSNQEDVGTEPVLWLPWVISKVE</sequence>
<dbReference type="RefSeq" id="WP_051638918.1">
    <property type="nucleotide sequence ID" value="NZ_UGGP01000001.1"/>
</dbReference>
<protein>
    <submittedName>
        <fullName evidence="1">Uncharacterized protein</fullName>
    </submittedName>
</protein>
<evidence type="ECO:0000313" key="1">
    <source>
        <dbReference type="EMBL" id="STO08855.1"/>
    </source>
</evidence>
<dbReference type="OrthoDB" id="2943406at2"/>
<accession>A0A377FWQ5</accession>
<evidence type="ECO:0000313" key="2">
    <source>
        <dbReference type="Proteomes" id="UP000254060"/>
    </source>
</evidence>
<reference evidence="1 2" key="1">
    <citation type="submission" date="2018-06" db="EMBL/GenBank/DDBJ databases">
        <authorList>
            <consortium name="Pathogen Informatics"/>
            <person name="Doyle S."/>
        </authorList>
    </citation>
    <scope>NUCLEOTIDE SEQUENCE [LARGE SCALE GENOMIC DNA]</scope>
    <source>
        <strain evidence="1 2">NCTC13163</strain>
    </source>
</reference>
<dbReference type="AlphaFoldDB" id="A0A377FWQ5"/>
<dbReference type="EMBL" id="UGGP01000001">
    <property type="protein sequence ID" value="STO08855.1"/>
    <property type="molecule type" value="Genomic_DNA"/>
</dbReference>
<name>A0A377FWQ5_9BACL</name>
<proteinExistence type="predicted"/>
<gene>
    <name evidence="1" type="ORF">NCTC13163_02233</name>
</gene>
<dbReference type="STRING" id="1397694.GCA_000702585_02721"/>